<dbReference type="Proteomes" id="UP000199373">
    <property type="component" value="Unassembled WGS sequence"/>
</dbReference>
<dbReference type="InterPro" id="IPR011528">
    <property type="entry name" value="NERD"/>
</dbReference>
<dbReference type="Pfam" id="PF08378">
    <property type="entry name" value="NERD"/>
    <property type="match status" value="1"/>
</dbReference>
<feature type="domain" description="NERD" evidence="1">
    <location>
        <begin position="18"/>
        <end position="148"/>
    </location>
</feature>
<dbReference type="GO" id="GO:0003677">
    <property type="term" value="F:DNA binding"/>
    <property type="evidence" value="ECO:0007669"/>
    <property type="project" value="InterPro"/>
</dbReference>
<evidence type="ECO:0000313" key="2">
    <source>
        <dbReference type="EMBL" id="SEW13240.1"/>
    </source>
</evidence>
<dbReference type="GO" id="GO:0005694">
    <property type="term" value="C:chromosome"/>
    <property type="evidence" value="ECO:0007669"/>
    <property type="project" value="InterPro"/>
</dbReference>
<keyword evidence="2" id="KW-0413">Isomerase</keyword>
<evidence type="ECO:0000259" key="1">
    <source>
        <dbReference type="PROSITE" id="PS50965"/>
    </source>
</evidence>
<accession>A0A1I0PGB1</accession>
<dbReference type="Pfam" id="PF01396">
    <property type="entry name" value="Zn_ribbon_Top1"/>
    <property type="match status" value="1"/>
</dbReference>
<dbReference type="PROSITE" id="PS50965">
    <property type="entry name" value="NERD"/>
    <property type="match status" value="1"/>
</dbReference>
<dbReference type="EMBL" id="FOIQ01000004">
    <property type="protein sequence ID" value="SEW13240.1"/>
    <property type="molecule type" value="Genomic_DNA"/>
</dbReference>
<protein>
    <submittedName>
        <fullName evidence="2">Topoisomerase DNA binding C4 zinc finger</fullName>
    </submittedName>
</protein>
<dbReference type="InterPro" id="IPR013498">
    <property type="entry name" value="Topo_IA_Znf"/>
</dbReference>
<proteinExistence type="predicted"/>
<dbReference type="GO" id="GO:0003916">
    <property type="term" value="F:DNA topoisomerase activity"/>
    <property type="evidence" value="ECO:0007669"/>
    <property type="project" value="InterPro"/>
</dbReference>
<organism evidence="2 3">
    <name type="scientific">Prevotella aff. ruminicola Tc2-24</name>
    <dbReference type="NCBI Taxonomy" id="81582"/>
    <lineage>
        <taxon>Bacteria</taxon>
        <taxon>Pseudomonadati</taxon>
        <taxon>Bacteroidota</taxon>
        <taxon>Bacteroidia</taxon>
        <taxon>Bacteroidales</taxon>
        <taxon>Prevotellaceae</taxon>
        <taxon>Prevotella</taxon>
    </lineage>
</organism>
<name>A0A1I0PGB1_9BACT</name>
<dbReference type="AlphaFoldDB" id="A0A1I0PGB1"/>
<dbReference type="Gene3D" id="3.30.65.10">
    <property type="entry name" value="Bacterial Topoisomerase I, domain 1"/>
    <property type="match status" value="1"/>
</dbReference>
<gene>
    <name evidence="2" type="ORF">SAMN04487850_1731</name>
</gene>
<sequence length="253" mass="29514">MLIGYMLFSWWYNSPSRKGKRGERRVHDILMRLPDDHYILDDVVLSTDRGTTQIDHVVVSKYGVFAIETKNYRGEIYGNDKRDQWTQIIVSNVTYARKWYKTYTYVTKNRFYNPVKQSQAHFFAIKNNLPEWPDIKIVPIIVFTGSAILKEIDSRYHVIYDYDLLDTIQNYHTVYLTDDDVKKVVSLLVQRNMKGVVDNRTHVKSIHDIKAEKEYKVAAGICPKCGGTLVLRTGKYGSFYGCSNYPNCKYTTC</sequence>
<dbReference type="GO" id="GO:0006265">
    <property type="term" value="P:DNA topological change"/>
    <property type="evidence" value="ECO:0007669"/>
    <property type="project" value="InterPro"/>
</dbReference>
<keyword evidence="3" id="KW-1185">Reference proteome</keyword>
<evidence type="ECO:0000313" key="3">
    <source>
        <dbReference type="Proteomes" id="UP000199373"/>
    </source>
</evidence>
<reference evidence="2 3" key="1">
    <citation type="submission" date="2016-10" db="EMBL/GenBank/DDBJ databases">
        <authorList>
            <person name="de Groot N.N."/>
        </authorList>
    </citation>
    <scope>NUCLEOTIDE SEQUENCE [LARGE SCALE GENOMIC DNA]</scope>
    <source>
        <strain evidence="2 3">TC2-24</strain>
    </source>
</reference>
<dbReference type="SUPFAM" id="SSF57783">
    <property type="entry name" value="Zinc beta-ribbon"/>
    <property type="match status" value="1"/>
</dbReference>